<organism evidence="4 5">
    <name type="scientific">Nannocystis bainbridge</name>
    <dbReference type="NCBI Taxonomy" id="2995303"/>
    <lineage>
        <taxon>Bacteria</taxon>
        <taxon>Pseudomonadati</taxon>
        <taxon>Myxococcota</taxon>
        <taxon>Polyangia</taxon>
        <taxon>Nannocystales</taxon>
        <taxon>Nannocystaceae</taxon>
        <taxon>Nannocystis</taxon>
    </lineage>
</organism>
<evidence type="ECO:0000313" key="5">
    <source>
        <dbReference type="Proteomes" id="UP001221686"/>
    </source>
</evidence>
<dbReference type="Pfam" id="PF01066">
    <property type="entry name" value="CDP-OH_P_transf"/>
    <property type="match status" value="1"/>
</dbReference>
<dbReference type="Gene3D" id="1.20.120.1760">
    <property type="match status" value="1"/>
</dbReference>
<keyword evidence="3" id="KW-1133">Transmembrane helix</keyword>
<keyword evidence="3" id="KW-0472">Membrane</keyword>
<reference evidence="4 5" key="1">
    <citation type="submission" date="2022-11" db="EMBL/GenBank/DDBJ databases">
        <title>Minimal conservation of predation-associated metabolite biosynthetic gene clusters underscores biosynthetic potential of Myxococcota including descriptions for ten novel species: Archangium lansinium sp. nov., Myxococcus landrumus sp. nov., Nannocystis bai.</title>
        <authorList>
            <person name="Ahearne A."/>
            <person name="Stevens C."/>
            <person name="Dowd S."/>
        </authorList>
    </citation>
    <scope>NUCLEOTIDE SEQUENCE [LARGE SCALE GENOMIC DNA]</scope>
    <source>
        <strain evidence="4 5">BB15-2</strain>
    </source>
</reference>
<proteinExistence type="inferred from homology"/>
<keyword evidence="1 2" id="KW-0808">Transferase</keyword>
<dbReference type="InterPro" id="IPR000462">
    <property type="entry name" value="CDP-OH_P_trans"/>
</dbReference>
<evidence type="ECO:0000256" key="2">
    <source>
        <dbReference type="RuleBase" id="RU003750"/>
    </source>
</evidence>
<keyword evidence="5" id="KW-1185">Reference proteome</keyword>
<feature type="transmembrane region" description="Helical" evidence="3">
    <location>
        <begin position="75"/>
        <end position="95"/>
    </location>
</feature>
<evidence type="ECO:0000256" key="3">
    <source>
        <dbReference type="SAM" id="Phobius"/>
    </source>
</evidence>
<sequence length="125" mass="12621">MLPRRLALLLPNALTLIGLVLGLAGALALQRGEVAGAASLLVGGQVADVLDGVAARRFNASTAAGALFDWHADCAVAAAVAFAAGVAWAIPVFVLVQAWARVHDERVSGRTAAMLGVVGLALGAW</sequence>
<dbReference type="Proteomes" id="UP001221686">
    <property type="component" value="Unassembled WGS sequence"/>
</dbReference>
<gene>
    <name evidence="4" type="ORF">POL25_27485</name>
</gene>
<comment type="similarity">
    <text evidence="2">Belongs to the CDP-alcohol phosphatidyltransferase class-I family.</text>
</comment>
<dbReference type="EMBL" id="JAQNDL010000003">
    <property type="protein sequence ID" value="MDC0720678.1"/>
    <property type="molecule type" value="Genomic_DNA"/>
</dbReference>
<name>A0ABT5E6Y9_9BACT</name>
<evidence type="ECO:0000256" key="1">
    <source>
        <dbReference type="ARBA" id="ARBA00022679"/>
    </source>
</evidence>
<keyword evidence="3" id="KW-0812">Transmembrane</keyword>
<dbReference type="InterPro" id="IPR043130">
    <property type="entry name" value="CDP-OH_PTrfase_TM_dom"/>
</dbReference>
<dbReference type="RefSeq" id="WP_272089188.1">
    <property type="nucleotide sequence ID" value="NZ_JAQNDL010000003.1"/>
</dbReference>
<accession>A0ABT5E6Y9</accession>
<comment type="caution">
    <text evidence="4">The sequence shown here is derived from an EMBL/GenBank/DDBJ whole genome shotgun (WGS) entry which is preliminary data.</text>
</comment>
<protein>
    <submittedName>
        <fullName evidence="4">CDP-alcohol phosphatidyltransferase family protein</fullName>
    </submittedName>
</protein>
<dbReference type="PROSITE" id="PS00379">
    <property type="entry name" value="CDP_ALCOHOL_P_TRANSF"/>
    <property type="match status" value="1"/>
</dbReference>
<dbReference type="InterPro" id="IPR048254">
    <property type="entry name" value="CDP_ALCOHOL_P_TRANSF_CS"/>
</dbReference>
<evidence type="ECO:0000313" key="4">
    <source>
        <dbReference type="EMBL" id="MDC0720678.1"/>
    </source>
</evidence>